<accession>A0ABV4KXX5</accession>
<reference evidence="2 3" key="1">
    <citation type="submission" date="2024-06" db="EMBL/GenBank/DDBJ databases">
        <authorList>
            <person name="Steensen K."/>
            <person name="Seneca J."/>
            <person name="Bartlau N."/>
            <person name="Yu A.X."/>
            <person name="Polz M.F."/>
        </authorList>
    </citation>
    <scope>NUCLEOTIDE SEQUENCE [LARGE SCALE GENOMIC DNA]</scope>
    <source>
        <strain evidence="2 3">1F9</strain>
    </source>
</reference>
<evidence type="ECO:0000259" key="1">
    <source>
        <dbReference type="Pfam" id="PF14082"/>
    </source>
</evidence>
<dbReference type="RefSeq" id="WP_371708742.1">
    <property type="nucleotide sequence ID" value="NZ_JBGOOL010000194.1"/>
</dbReference>
<feature type="domain" description="Shedu protein SduA C-terminal" evidence="1">
    <location>
        <begin position="101"/>
        <end position="240"/>
    </location>
</feature>
<dbReference type="InterPro" id="IPR025359">
    <property type="entry name" value="SduA_C"/>
</dbReference>
<dbReference type="Pfam" id="PF14082">
    <property type="entry name" value="SduA_C"/>
    <property type="match status" value="1"/>
</dbReference>
<dbReference type="Proteomes" id="UP001569175">
    <property type="component" value="Unassembled WGS sequence"/>
</dbReference>
<proteinExistence type="predicted"/>
<feature type="non-terminal residue" evidence="2">
    <location>
        <position position="1"/>
    </location>
</feature>
<keyword evidence="3" id="KW-1185">Reference proteome</keyword>
<organism evidence="2 3">
    <name type="scientific">Vibrio atlanticus</name>
    <dbReference type="NCBI Taxonomy" id="693153"/>
    <lineage>
        <taxon>Bacteria</taxon>
        <taxon>Pseudomonadati</taxon>
        <taxon>Pseudomonadota</taxon>
        <taxon>Gammaproteobacteria</taxon>
        <taxon>Vibrionales</taxon>
        <taxon>Vibrionaceae</taxon>
        <taxon>Vibrio</taxon>
    </lineage>
</organism>
<comment type="caution">
    <text evidence="2">The sequence shown here is derived from an EMBL/GenBank/DDBJ whole genome shotgun (WGS) entry which is preliminary data.</text>
</comment>
<protein>
    <submittedName>
        <fullName evidence="2">Shedu anti-phage system protein SduA domain-containing protein</fullName>
    </submittedName>
</protein>
<evidence type="ECO:0000313" key="2">
    <source>
        <dbReference type="EMBL" id="MEZ8056342.1"/>
    </source>
</evidence>
<name>A0ABV4KXX5_9VIBR</name>
<evidence type="ECO:0000313" key="3">
    <source>
        <dbReference type="Proteomes" id="UP001569175"/>
    </source>
</evidence>
<dbReference type="EMBL" id="JBGOOL010000194">
    <property type="protein sequence ID" value="MEZ8056342.1"/>
    <property type="molecule type" value="Genomic_DNA"/>
</dbReference>
<gene>
    <name evidence="2" type="ORF">ACED57_25015</name>
</gene>
<sequence>YAKRGSSIFKFNYATKPKEISNEVRNAARDSFFDFLDECKTNPESFHRLINLLYQEQVLSMSDRNNNQRFQQSLFRILAESSTTVTNHKISKFEKLLKDRKPEEEYQIFLMDNPVFLNPLASKLIPKKKLGEEFITDYVLETLSSEYILVEIEKPSDQIFTKSNDFHHKFTHAFGQVLDFIEWVEQNIAYAQKKLPNISSPTGLLIIGMREYLNDEQIKKLNRFNKNSSKIKVLTFDDLLFNTKQLQNNIRARVKFNT</sequence>